<dbReference type="EMBL" id="ASHM01139356">
    <property type="protein sequence ID" value="PNX60958.1"/>
    <property type="molecule type" value="Genomic_DNA"/>
</dbReference>
<evidence type="ECO:0000313" key="2">
    <source>
        <dbReference type="EMBL" id="PNX60958.1"/>
    </source>
</evidence>
<name>A0A2K3K3V9_TRIPR</name>
<comment type="caution">
    <text evidence="2">The sequence shown here is derived from an EMBL/GenBank/DDBJ whole genome shotgun (WGS) entry which is preliminary data.</text>
</comment>
<gene>
    <name evidence="2" type="ORF">L195_g060435</name>
</gene>
<dbReference type="AlphaFoldDB" id="A0A2K3K3V9"/>
<accession>A0A2K3K3V9</accession>
<proteinExistence type="predicted"/>
<dbReference type="Proteomes" id="UP000236291">
    <property type="component" value="Unassembled WGS sequence"/>
</dbReference>
<reference evidence="2 3" key="1">
    <citation type="journal article" date="2014" name="Am. J. Bot.">
        <title>Genome assembly and annotation for red clover (Trifolium pratense; Fabaceae).</title>
        <authorList>
            <person name="Istvanek J."/>
            <person name="Jaros M."/>
            <person name="Krenek A."/>
            <person name="Repkova J."/>
        </authorList>
    </citation>
    <scope>NUCLEOTIDE SEQUENCE [LARGE SCALE GENOMIC DNA]</scope>
    <source>
        <strain evidence="3">cv. Tatra</strain>
        <tissue evidence="2">Young leaves</tissue>
    </source>
</reference>
<reference evidence="2 3" key="2">
    <citation type="journal article" date="2017" name="Front. Plant Sci.">
        <title>Gene Classification and Mining of Molecular Markers Useful in Red Clover (Trifolium pratense) Breeding.</title>
        <authorList>
            <person name="Istvanek J."/>
            <person name="Dluhosova J."/>
            <person name="Dluhos P."/>
            <person name="Patkova L."/>
            <person name="Nedelnik J."/>
            <person name="Repkova J."/>
        </authorList>
    </citation>
    <scope>NUCLEOTIDE SEQUENCE [LARGE SCALE GENOMIC DNA]</scope>
    <source>
        <strain evidence="3">cv. Tatra</strain>
        <tissue evidence="2">Young leaves</tissue>
    </source>
</reference>
<feature type="compositionally biased region" description="Basic residues" evidence="1">
    <location>
        <begin position="56"/>
        <end position="76"/>
    </location>
</feature>
<sequence length="85" mass="10400">HLDKLHKADGQLEEILEKNVRKPRNIGLSYENVNKFKNYSPDHMYMDPKETQKQRMPYKKPQHHHQHLLSRNRKKTPFLEMPLLW</sequence>
<protein>
    <submittedName>
        <fullName evidence="2">Uncharacterized protein</fullName>
    </submittedName>
</protein>
<evidence type="ECO:0000313" key="3">
    <source>
        <dbReference type="Proteomes" id="UP000236291"/>
    </source>
</evidence>
<feature type="region of interest" description="Disordered" evidence="1">
    <location>
        <begin position="49"/>
        <end position="76"/>
    </location>
</feature>
<organism evidence="2 3">
    <name type="scientific">Trifolium pratense</name>
    <name type="common">Red clover</name>
    <dbReference type="NCBI Taxonomy" id="57577"/>
    <lineage>
        <taxon>Eukaryota</taxon>
        <taxon>Viridiplantae</taxon>
        <taxon>Streptophyta</taxon>
        <taxon>Embryophyta</taxon>
        <taxon>Tracheophyta</taxon>
        <taxon>Spermatophyta</taxon>
        <taxon>Magnoliopsida</taxon>
        <taxon>eudicotyledons</taxon>
        <taxon>Gunneridae</taxon>
        <taxon>Pentapetalae</taxon>
        <taxon>rosids</taxon>
        <taxon>fabids</taxon>
        <taxon>Fabales</taxon>
        <taxon>Fabaceae</taxon>
        <taxon>Papilionoideae</taxon>
        <taxon>50 kb inversion clade</taxon>
        <taxon>NPAAA clade</taxon>
        <taxon>Hologalegina</taxon>
        <taxon>IRL clade</taxon>
        <taxon>Trifolieae</taxon>
        <taxon>Trifolium</taxon>
    </lineage>
</organism>
<feature type="non-terminal residue" evidence="2">
    <location>
        <position position="1"/>
    </location>
</feature>
<evidence type="ECO:0000256" key="1">
    <source>
        <dbReference type="SAM" id="MobiDB-lite"/>
    </source>
</evidence>